<protein>
    <submittedName>
        <fullName evidence="1">Uncharacterized protein</fullName>
    </submittedName>
</protein>
<dbReference type="Proteomes" id="UP000030002">
    <property type="component" value="Unassembled WGS sequence"/>
</dbReference>
<proteinExistence type="predicted"/>
<organism evidence="1 2">
    <name type="scientific">Knoellia sinensis KCTC 19936</name>
    <dbReference type="NCBI Taxonomy" id="1385520"/>
    <lineage>
        <taxon>Bacteria</taxon>
        <taxon>Bacillati</taxon>
        <taxon>Actinomycetota</taxon>
        <taxon>Actinomycetes</taxon>
        <taxon>Micrococcales</taxon>
        <taxon>Intrasporangiaceae</taxon>
        <taxon>Knoellia</taxon>
    </lineage>
</organism>
<gene>
    <name evidence="1" type="ORF">N802_16645</name>
</gene>
<dbReference type="EMBL" id="AVPJ01000006">
    <property type="protein sequence ID" value="KGN32675.1"/>
    <property type="molecule type" value="Genomic_DNA"/>
</dbReference>
<dbReference type="AlphaFoldDB" id="A0A0A0J5P7"/>
<evidence type="ECO:0000313" key="2">
    <source>
        <dbReference type="Proteomes" id="UP000030002"/>
    </source>
</evidence>
<keyword evidence="2" id="KW-1185">Reference proteome</keyword>
<reference evidence="1 2" key="1">
    <citation type="submission" date="2013-08" db="EMBL/GenBank/DDBJ databases">
        <title>The genome sequence of Knoellia sinensis.</title>
        <authorList>
            <person name="Zhu W."/>
            <person name="Wang G."/>
        </authorList>
    </citation>
    <scope>NUCLEOTIDE SEQUENCE [LARGE SCALE GENOMIC DNA]</scope>
    <source>
        <strain evidence="1 2">KCTC 19936</strain>
    </source>
</reference>
<evidence type="ECO:0000313" key="1">
    <source>
        <dbReference type="EMBL" id="KGN32675.1"/>
    </source>
</evidence>
<comment type="caution">
    <text evidence="1">The sequence shown here is derived from an EMBL/GenBank/DDBJ whole genome shotgun (WGS) entry which is preliminary data.</text>
</comment>
<name>A0A0A0J5P7_9MICO</name>
<dbReference type="STRING" id="1385520.N802_16645"/>
<sequence length="115" mass="10999">MRTVARVVMAVGTSPVVGGPTGMAPEVVTPVAEGHAGPAAARAAETGAAVTNGAEAASPVGAMIAETTVDLAARAGGMTGAGLLGAASTVTGSSAAVLAWLPRRRSFPSLGFPMA</sequence>
<accession>A0A0A0J5P7</accession>